<dbReference type="InterPro" id="IPR012944">
    <property type="entry name" value="SusD_RagB_dom"/>
</dbReference>
<gene>
    <name evidence="8" type="ORF">SAMN04488055_0031</name>
</gene>
<accession>A0A1N6D0K8</accession>
<dbReference type="SUPFAM" id="SSF48452">
    <property type="entry name" value="TPR-like"/>
    <property type="match status" value="1"/>
</dbReference>
<dbReference type="OrthoDB" id="993981at2"/>
<organism evidence="8 9">
    <name type="scientific">Chitinophaga niabensis</name>
    <dbReference type="NCBI Taxonomy" id="536979"/>
    <lineage>
        <taxon>Bacteria</taxon>
        <taxon>Pseudomonadati</taxon>
        <taxon>Bacteroidota</taxon>
        <taxon>Chitinophagia</taxon>
        <taxon>Chitinophagales</taxon>
        <taxon>Chitinophagaceae</taxon>
        <taxon>Chitinophaga</taxon>
    </lineage>
</organism>
<name>A0A1N6D0K8_9BACT</name>
<evidence type="ECO:0000256" key="3">
    <source>
        <dbReference type="ARBA" id="ARBA00022729"/>
    </source>
</evidence>
<dbReference type="InterPro" id="IPR033985">
    <property type="entry name" value="SusD-like_N"/>
</dbReference>
<keyword evidence="5" id="KW-0998">Cell outer membrane</keyword>
<evidence type="ECO:0000256" key="5">
    <source>
        <dbReference type="ARBA" id="ARBA00023237"/>
    </source>
</evidence>
<evidence type="ECO:0000256" key="2">
    <source>
        <dbReference type="ARBA" id="ARBA00006275"/>
    </source>
</evidence>
<dbReference type="GO" id="GO:0009279">
    <property type="term" value="C:cell outer membrane"/>
    <property type="evidence" value="ECO:0007669"/>
    <property type="project" value="UniProtKB-SubCell"/>
</dbReference>
<dbReference type="EMBL" id="FSRA01000001">
    <property type="protein sequence ID" value="SIN64259.1"/>
    <property type="molecule type" value="Genomic_DNA"/>
</dbReference>
<evidence type="ECO:0000313" key="8">
    <source>
        <dbReference type="EMBL" id="SIN64259.1"/>
    </source>
</evidence>
<evidence type="ECO:0000259" key="7">
    <source>
        <dbReference type="Pfam" id="PF14322"/>
    </source>
</evidence>
<dbReference type="Gene3D" id="1.25.40.390">
    <property type="match status" value="1"/>
</dbReference>
<keyword evidence="3" id="KW-0732">Signal</keyword>
<dbReference type="RefSeq" id="WP_074237076.1">
    <property type="nucleotide sequence ID" value="NZ_FSRA01000001.1"/>
</dbReference>
<evidence type="ECO:0000259" key="6">
    <source>
        <dbReference type="Pfam" id="PF07980"/>
    </source>
</evidence>
<proteinExistence type="inferred from homology"/>
<feature type="domain" description="SusD-like N-terminal" evidence="7">
    <location>
        <begin position="64"/>
        <end position="221"/>
    </location>
</feature>
<evidence type="ECO:0000256" key="4">
    <source>
        <dbReference type="ARBA" id="ARBA00023136"/>
    </source>
</evidence>
<dbReference type="Pfam" id="PF14322">
    <property type="entry name" value="SusD-like_3"/>
    <property type="match status" value="1"/>
</dbReference>
<dbReference type="CDD" id="cd08977">
    <property type="entry name" value="SusD"/>
    <property type="match status" value="1"/>
</dbReference>
<dbReference type="Pfam" id="PF07980">
    <property type="entry name" value="SusD_RagB"/>
    <property type="match status" value="1"/>
</dbReference>
<dbReference type="InterPro" id="IPR011990">
    <property type="entry name" value="TPR-like_helical_dom_sf"/>
</dbReference>
<dbReference type="Proteomes" id="UP000185003">
    <property type="component" value="Unassembled WGS sequence"/>
</dbReference>
<dbReference type="STRING" id="536979.SAMN04488055_0031"/>
<evidence type="ECO:0000313" key="9">
    <source>
        <dbReference type="Proteomes" id="UP000185003"/>
    </source>
</evidence>
<keyword evidence="9" id="KW-1185">Reference proteome</keyword>
<reference evidence="9" key="1">
    <citation type="submission" date="2016-11" db="EMBL/GenBank/DDBJ databases">
        <authorList>
            <person name="Varghese N."/>
            <person name="Submissions S."/>
        </authorList>
    </citation>
    <scope>NUCLEOTIDE SEQUENCE [LARGE SCALE GENOMIC DNA]</scope>
    <source>
        <strain evidence="9">DSM 24787</strain>
    </source>
</reference>
<dbReference type="PROSITE" id="PS51257">
    <property type="entry name" value="PROKAR_LIPOPROTEIN"/>
    <property type="match status" value="1"/>
</dbReference>
<evidence type="ECO:0000256" key="1">
    <source>
        <dbReference type="ARBA" id="ARBA00004442"/>
    </source>
</evidence>
<comment type="similarity">
    <text evidence="2">Belongs to the SusD family.</text>
</comment>
<keyword evidence="4" id="KW-0472">Membrane</keyword>
<feature type="domain" description="RagB/SusD" evidence="6">
    <location>
        <begin position="261"/>
        <end position="517"/>
    </location>
</feature>
<comment type="subcellular location">
    <subcellularLocation>
        <location evidence="1">Cell outer membrane</location>
    </subcellularLocation>
</comment>
<protein>
    <submittedName>
        <fullName evidence="8">Starch-binding associating with outer membrane</fullName>
    </submittedName>
</protein>
<sequence>MKKILIPVFIFLFFCSCDKFLVENPRTSLSTSEFFKTESDFNLAVNGAYAALRGMYGSRSAWTMGEMRSDNTHYDYKPSDAALAITQRNDVANFMNDQFSAQTSDKWNTAYVTISRANAIIDQIAAAKFSDSSKNAIEGQAKFMRALSYFELVRFYGDVPLYLHVVNSTADVTKARTSKQEVYDQIIADARDASDKLRVPVFPQTGRATKGSALTLLADVYITLKRFADAEPLLKQVTQLNYQLMPNYADAFDPAKKINIESIFEIQYNASLAVPQASEFIYNFIPRMSNSTGITGLNQNTITDLGGFNTPTQDLISTYEAGDKRLDASIAIAEGSFNASNDFVPSVNTAGGAVKSIVGYTAPAGKVGRPFPRKYLHTHTQPRQTNDNWPVYRYAEVLLMLAECLNELNRSAEALPYLKQVRERAGLAASSETNQVALRAIILHERRVELAFENKRWLDLVRTGNAVSVMKAYGIAIKALYTYLPANSYNVDENSLLFPIPYAEMQLNPLLTQNKGY</sequence>
<dbReference type="AlphaFoldDB" id="A0A1N6D0K8"/>